<dbReference type="Proteomes" id="UP000805649">
    <property type="component" value="Unassembled WGS sequence"/>
</dbReference>
<reference evidence="1 2" key="1">
    <citation type="journal article" date="2020" name="Phytopathology">
        <title>Genome Sequence Resources of Colletotrichum truncatum, C. plurivorum, C. musicola, and C. sojae: Four Species Pathogenic to Soybean (Glycine max).</title>
        <authorList>
            <person name="Rogerio F."/>
            <person name="Boufleur T.R."/>
            <person name="Ciampi-Guillardi M."/>
            <person name="Sukno S.A."/>
            <person name="Thon M.R."/>
            <person name="Massola Junior N.S."/>
            <person name="Baroncelli R."/>
        </authorList>
    </citation>
    <scope>NUCLEOTIDE SEQUENCE [LARGE SCALE GENOMIC DNA]</scope>
    <source>
        <strain evidence="1 2">CMES1059</strain>
    </source>
</reference>
<gene>
    <name evidence="1" type="ORF">CTRU02_213755</name>
</gene>
<dbReference type="EMBL" id="VUJX02000010">
    <property type="protein sequence ID" value="KAL0931020.1"/>
    <property type="molecule type" value="Genomic_DNA"/>
</dbReference>
<proteinExistence type="predicted"/>
<evidence type="ECO:0000313" key="2">
    <source>
        <dbReference type="Proteomes" id="UP000805649"/>
    </source>
</evidence>
<name>A0ACC3YGL6_COLTU</name>
<organism evidence="1 2">
    <name type="scientific">Colletotrichum truncatum</name>
    <name type="common">Anthracnose fungus</name>
    <name type="synonym">Colletotrichum capsici</name>
    <dbReference type="NCBI Taxonomy" id="5467"/>
    <lineage>
        <taxon>Eukaryota</taxon>
        <taxon>Fungi</taxon>
        <taxon>Dikarya</taxon>
        <taxon>Ascomycota</taxon>
        <taxon>Pezizomycotina</taxon>
        <taxon>Sordariomycetes</taxon>
        <taxon>Hypocreomycetidae</taxon>
        <taxon>Glomerellales</taxon>
        <taxon>Glomerellaceae</taxon>
        <taxon>Colletotrichum</taxon>
        <taxon>Colletotrichum truncatum species complex</taxon>
    </lineage>
</organism>
<sequence>MCATTYNKNKVTMKGSPGSHDPNEFPVDPTHGK</sequence>
<protein>
    <submittedName>
        <fullName evidence="1">Uncharacterized protein</fullName>
    </submittedName>
</protein>
<keyword evidence="2" id="KW-1185">Reference proteome</keyword>
<comment type="caution">
    <text evidence="1">The sequence shown here is derived from an EMBL/GenBank/DDBJ whole genome shotgun (WGS) entry which is preliminary data.</text>
</comment>
<accession>A0ACC3YGL6</accession>
<evidence type="ECO:0000313" key="1">
    <source>
        <dbReference type="EMBL" id="KAL0931020.1"/>
    </source>
</evidence>